<keyword evidence="3" id="KW-0677">Repeat</keyword>
<dbReference type="GO" id="GO:0000981">
    <property type="term" value="F:DNA-binding transcription factor activity, RNA polymerase II-specific"/>
    <property type="evidence" value="ECO:0007669"/>
    <property type="project" value="InterPro"/>
</dbReference>
<dbReference type="SMART" id="SM00355">
    <property type="entry name" value="ZnF_C2H2"/>
    <property type="match status" value="2"/>
</dbReference>
<accession>A0A9P5HE26</accession>
<dbReference type="GO" id="GO:0000785">
    <property type="term" value="C:chromatin"/>
    <property type="evidence" value="ECO:0007669"/>
    <property type="project" value="TreeGrafter"/>
</dbReference>
<keyword evidence="6" id="KW-0539">Nucleus</keyword>
<dbReference type="AlphaFoldDB" id="A0A9P5HE26"/>
<dbReference type="InterPro" id="IPR013087">
    <property type="entry name" value="Znf_C2H2_type"/>
</dbReference>
<dbReference type="OrthoDB" id="654211at2759"/>
<proteinExistence type="predicted"/>
<protein>
    <recommendedName>
        <fullName evidence="9">C2H2-type domain-containing protein</fullName>
    </recommendedName>
</protein>
<dbReference type="GO" id="GO:0005634">
    <property type="term" value="C:nucleus"/>
    <property type="evidence" value="ECO:0007669"/>
    <property type="project" value="UniProtKB-SubCell"/>
</dbReference>
<dbReference type="InterPro" id="IPR007219">
    <property type="entry name" value="XnlR_reg_dom"/>
</dbReference>
<evidence type="ECO:0000259" key="9">
    <source>
        <dbReference type="PROSITE" id="PS50157"/>
    </source>
</evidence>
<feature type="compositionally biased region" description="Polar residues" evidence="8">
    <location>
        <begin position="232"/>
        <end position="245"/>
    </location>
</feature>
<dbReference type="PANTHER" id="PTHR40626:SF11">
    <property type="entry name" value="ZINC FINGER PROTEIN YPR022C"/>
    <property type="match status" value="1"/>
</dbReference>
<dbReference type="FunFam" id="3.30.160.60:FF:000100">
    <property type="entry name" value="Zinc finger 45-like"/>
    <property type="match status" value="1"/>
</dbReference>
<dbReference type="InterPro" id="IPR036236">
    <property type="entry name" value="Znf_C2H2_sf"/>
</dbReference>
<keyword evidence="2" id="KW-0479">Metal-binding</keyword>
<sequence>MPPIPIDGVKRARRPLRQYKCDHCEKAFKRSEHCIRHERSHTREKPFSCRYCRKSYSRKDLVTRHERTLHADHADRVLPITIEADQSSEASPSELDEDERQHPADACLSHQTLPSPGNEIALADSENRRASYASTLPPADEIIVRSQSSVGMDDGLPHAQQEAAILTPPSLPPTTMPDPPQSSHTSLSAGLLEAGFDVYNPVAHLPMQIGTGHSPSRYSDQSGTAHREQHQAVDQQSYHQSQNSAPQPPMVEPDMLYVDLAPLPDGTFQFTPDLTLFDGPDWPDLQTSRPVDLGGTAQSKEMASHTNVVDGNVQFNGFMDIETPQLTPVFEPPKNLPFLREEKRALNPTLTVDYAVHTSILKDLAERLMPQHAADDIPSAKLCQSFLSSYVECFHSHMPVIHLPTFCLTTTPSPLILAMCSIGALYRLDRRRARRLYDITKSSIRSAPVSYHRGSPTLEEFPLWLVQTKLLLSVFAVFSGDAALISSAMVENGFYSLLYGRLRLSLLEESPDMLNITWKAWIQRESRKRLLGGIYITSTLAMVMYDVNPGFSTSQDLDIEMFHDESLWNATSTNEWRELRTNHIKQELPTLKEVLTDVMSEDIHNFKAEPYHVSPFTALLVMHAVVLHMRQVLQVAQAFARDSFTSMPCHDLLGSSLLDTALRSLARCQVLLKGGLHNNPQDLDDDEKGSLAFNCHAMLRIAYIRLFSAAVGFNRLSLITEDPAAVELSVSMFATTKLERSPYLLNAVNTSFEGFCTPVRMGHMLVRKTAAFRWGVEHAVAGWDCDCLNHIEPSPAESELLQGMKEVLEETDYDFEESKSLAAGIAKTWSFFLQDVWVWGITPRMGDILERLATAYERVNEANRR</sequence>
<dbReference type="GO" id="GO:0008270">
    <property type="term" value="F:zinc ion binding"/>
    <property type="evidence" value="ECO:0007669"/>
    <property type="project" value="UniProtKB-KW"/>
</dbReference>
<evidence type="ECO:0000256" key="2">
    <source>
        <dbReference type="ARBA" id="ARBA00022723"/>
    </source>
</evidence>
<organism evidence="10 11">
    <name type="scientific">Cylindrodendrum hubeiense</name>
    <dbReference type="NCBI Taxonomy" id="595255"/>
    <lineage>
        <taxon>Eukaryota</taxon>
        <taxon>Fungi</taxon>
        <taxon>Dikarya</taxon>
        <taxon>Ascomycota</taxon>
        <taxon>Pezizomycotina</taxon>
        <taxon>Sordariomycetes</taxon>
        <taxon>Hypocreomycetidae</taxon>
        <taxon>Hypocreales</taxon>
        <taxon>Nectriaceae</taxon>
        <taxon>Cylindrodendrum</taxon>
    </lineage>
</organism>
<evidence type="ECO:0000256" key="6">
    <source>
        <dbReference type="ARBA" id="ARBA00023242"/>
    </source>
</evidence>
<dbReference type="CDD" id="cd12148">
    <property type="entry name" value="fungal_TF_MHR"/>
    <property type="match status" value="1"/>
</dbReference>
<evidence type="ECO:0000256" key="4">
    <source>
        <dbReference type="ARBA" id="ARBA00022771"/>
    </source>
</evidence>
<dbReference type="PROSITE" id="PS50157">
    <property type="entry name" value="ZINC_FINGER_C2H2_2"/>
    <property type="match status" value="2"/>
</dbReference>
<evidence type="ECO:0000256" key="1">
    <source>
        <dbReference type="ARBA" id="ARBA00004123"/>
    </source>
</evidence>
<name>A0A9P5HE26_9HYPO</name>
<dbReference type="Pfam" id="PF00096">
    <property type="entry name" value="zf-C2H2"/>
    <property type="match status" value="1"/>
</dbReference>
<evidence type="ECO:0000256" key="8">
    <source>
        <dbReference type="SAM" id="MobiDB-lite"/>
    </source>
</evidence>
<evidence type="ECO:0000313" key="10">
    <source>
        <dbReference type="EMBL" id="KAF7553268.1"/>
    </source>
</evidence>
<feature type="domain" description="C2H2-type" evidence="9">
    <location>
        <begin position="47"/>
        <end position="75"/>
    </location>
</feature>
<gene>
    <name evidence="10" type="ORF">G7Z17_g3761</name>
</gene>
<evidence type="ECO:0000313" key="11">
    <source>
        <dbReference type="Proteomes" id="UP000722485"/>
    </source>
</evidence>
<dbReference type="EMBL" id="JAANBB010000048">
    <property type="protein sequence ID" value="KAF7553268.1"/>
    <property type="molecule type" value="Genomic_DNA"/>
</dbReference>
<feature type="region of interest" description="Disordered" evidence="8">
    <location>
        <begin position="167"/>
        <end position="187"/>
    </location>
</feature>
<dbReference type="Gene3D" id="3.30.160.60">
    <property type="entry name" value="Classic Zinc Finger"/>
    <property type="match status" value="2"/>
</dbReference>
<dbReference type="Proteomes" id="UP000722485">
    <property type="component" value="Unassembled WGS sequence"/>
</dbReference>
<evidence type="ECO:0000256" key="5">
    <source>
        <dbReference type="ARBA" id="ARBA00022833"/>
    </source>
</evidence>
<comment type="subcellular location">
    <subcellularLocation>
        <location evidence="1">Nucleus</location>
    </subcellularLocation>
</comment>
<dbReference type="Pfam" id="PF04082">
    <property type="entry name" value="Fungal_trans"/>
    <property type="match status" value="1"/>
</dbReference>
<keyword evidence="4 7" id="KW-0863">Zinc-finger</keyword>
<feature type="region of interest" description="Disordered" evidence="8">
    <location>
        <begin position="207"/>
        <end position="249"/>
    </location>
</feature>
<dbReference type="GO" id="GO:0000978">
    <property type="term" value="F:RNA polymerase II cis-regulatory region sequence-specific DNA binding"/>
    <property type="evidence" value="ECO:0007669"/>
    <property type="project" value="InterPro"/>
</dbReference>
<feature type="compositionally biased region" description="Polar residues" evidence="8">
    <location>
        <begin position="211"/>
        <end position="224"/>
    </location>
</feature>
<keyword evidence="5" id="KW-0862">Zinc</keyword>
<dbReference type="SUPFAM" id="SSF57667">
    <property type="entry name" value="beta-beta-alpha zinc fingers"/>
    <property type="match status" value="1"/>
</dbReference>
<dbReference type="InterPro" id="IPR051059">
    <property type="entry name" value="VerF-like"/>
</dbReference>
<feature type="domain" description="C2H2-type" evidence="9">
    <location>
        <begin position="19"/>
        <end position="46"/>
    </location>
</feature>
<dbReference type="PANTHER" id="PTHR40626">
    <property type="entry name" value="MIP31509P"/>
    <property type="match status" value="1"/>
</dbReference>
<feature type="compositionally biased region" description="Pro residues" evidence="8">
    <location>
        <begin position="169"/>
        <end position="180"/>
    </location>
</feature>
<reference evidence="10" key="1">
    <citation type="submission" date="2020-03" db="EMBL/GenBank/DDBJ databases">
        <title>Draft Genome Sequence of Cylindrodendrum hubeiense.</title>
        <authorList>
            <person name="Buettner E."/>
            <person name="Kellner H."/>
        </authorList>
    </citation>
    <scope>NUCLEOTIDE SEQUENCE</scope>
    <source>
        <strain evidence="10">IHI 201604</strain>
    </source>
</reference>
<comment type="caution">
    <text evidence="10">The sequence shown here is derived from an EMBL/GenBank/DDBJ whole genome shotgun (WGS) entry which is preliminary data.</text>
</comment>
<dbReference type="PROSITE" id="PS00028">
    <property type="entry name" value="ZINC_FINGER_C2H2_1"/>
    <property type="match status" value="2"/>
</dbReference>
<dbReference type="GO" id="GO:0006351">
    <property type="term" value="P:DNA-templated transcription"/>
    <property type="evidence" value="ECO:0007669"/>
    <property type="project" value="InterPro"/>
</dbReference>
<evidence type="ECO:0000256" key="7">
    <source>
        <dbReference type="PROSITE-ProRule" id="PRU00042"/>
    </source>
</evidence>
<keyword evidence="11" id="KW-1185">Reference proteome</keyword>
<evidence type="ECO:0000256" key="3">
    <source>
        <dbReference type="ARBA" id="ARBA00022737"/>
    </source>
</evidence>